<keyword evidence="4" id="KW-1185">Reference proteome</keyword>
<reference evidence="3 4" key="1">
    <citation type="journal article" date="2014" name="PLoS ONE">
        <title>Physiological and genomic features of a novel sulfur-oxidizing gammaproteobacterium belonging to a previously uncultivated symbiotic lineage isolated from a hydrothermal vent.</title>
        <authorList>
            <person name="Nunoura T."/>
            <person name="Takaki Y."/>
            <person name="Kazama H."/>
            <person name="Kakuta J."/>
            <person name="Shimamura S."/>
            <person name="Makita H."/>
            <person name="Hirai M."/>
            <person name="Miyazaki M."/>
            <person name="Takai K."/>
        </authorList>
    </citation>
    <scope>NUCLEOTIDE SEQUENCE [LARGE SCALE GENOMIC DNA]</scope>
    <source>
        <strain evidence="3 4">Hiromi1</strain>
    </source>
</reference>
<dbReference type="AlphaFoldDB" id="A0A7U6JIZ4"/>
<dbReference type="EMBL" id="AP012273">
    <property type="protein sequence ID" value="BAO45322.1"/>
    <property type="molecule type" value="Genomic_DNA"/>
</dbReference>
<protein>
    <recommendedName>
        <fullName evidence="2">ABC-type transport auxiliary lipoprotein component domain-containing protein</fullName>
    </recommendedName>
</protein>
<dbReference type="InterPro" id="IPR005586">
    <property type="entry name" value="ABC_trans_aux"/>
</dbReference>
<name>A0A7U6JIZ4_9GAMM</name>
<dbReference type="KEGG" id="tbn:TBH_C2413"/>
<feature type="chain" id="PRO_5030941774" description="ABC-type transport auxiliary lipoprotein component domain-containing protein" evidence="1">
    <location>
        <begin position="23"/>
        <end position="202"/>
    </location>
</feature>
<keyword evidence="1" id="KW-0732">Signal</keyword>
<dbReference type="RefSeq" id="WP_052470167.1">
    <property type="nucleotide sequence ID" value="NZ_AP012273.1"/>
</dbReference>
<dbReference type="SUPFAM" id="SSF159594">
    <property type="entry name" value="XCC0632-like"/>
    <property type="match status" value="1"/>
</dbReference>
<sequence length="202" mass="21930">MSYDLPMKKLILSLLWMPFLLAACATQSPPANFYVLTPLSQPGGKTIPDMLIGVGPLNLADYLDRNQLVSRSGDVSLELDEFHRWAGSLGKNATQVLAEDVSRLLGVDGVLAYPWSSGVDLDYQVILDINRLDVDADNTVILDAQWQLFDQQHGKLLEVHRSHYEVPSADVSHASVVLAQSKALAQLAQSLAQAIAAAAGHD</sequence>
<dbReference type="Gene3D" id="3.40.50.10610">
    <property type="entry name" value="ABC-type transport auxiliary lipoprotein component"/>
    <property type="match status" value="1"/>
</dbReference>
<proteinExistence type="predicted"/>
<evidence type="ECO:0000313" key="3">
    <source>
        <dbReference type="EMBL" id="BAO45322.1"/>
    </source>
</evidence>
<dbReference type="Proteomes" id="UP000031631">
    <property type="component" value="Chromosome"/>
</dbReference>
<feature type="domain" description="ABC-type transport auxiliary lipoprotein component" evidence="2">
    <location>
        <begin position="44"/>
        <end position="192"/>
    </location>
</feature>
<gene>
    <name evidence="3" type="ORF">TBH_C2413</name>
</gene>
<evidence type="ECO:0000259" key="2">
    <source>
        <dbReference type="Pfam" id="PF03886"/>
    </source>
</evidence>
<feature type="signal peptide" evidence="1">
    <location>
        <begin position="1"/>
        <end position="22"/>
    </location>
</feature>
<dbReference type="Pfam" id="PF03886">
    <property type="entry name" value="ABC_trans_aux"/>
    <property type="match status" value="1"/>
</dbReference>
<dbReference type="OrthoDB" id="7063250at2"/>
<accession>A0A7U6JIZ4</accession>
<evidence type="ECO:0000313" key="4">
    <source>
        <dbReference type="Proteomes" id="UP000031631"/>
    </source>
</evidence>
<organism evidence="3 4">
    <name type="scientific">Thiolapillus brandeum</name>
    <dbReference type="NCBI Taxonomy" id="1076588"/>
    <lineage>
        <taxon>Bacteria</taxon>
        <taxon>Pseudomonadati</taxon>
        <taxon>Pseudomonadota</taxon>
        <taxon>Gammaproteobacteria</taxon>
        <taxon>Chromatiales</taxon>
        <taxon>Sedimenticolaceae</taxon>
        <taxon>Thiolapillus</taxon>
    </lineage>
</organism>
<evidence type="ECO:0000256" key="1">
    <source>
        <dbReference type="SAM" id="SignalP"/>
    </source>
</evidence>